<dbReference type="STRING" id="120956.SAMN05421791_10290"/>
<name>A0A1G7QHG3_9LACT</name>
<evidence type="ECO:0000256" key="1">
    <source>
        <dbReference type="SAM" id="Phobius"/>
    </source>
</evidence>
<keyword evidence="1" id="KW-0812">Transmembrane</keyword>
<dbReference type="AlphaFoldDB" id="A0A1G7QHG3"/>
<evidence type="ECO:0000313" key="2">
    <source>
        <dbReference type="EMBL" id="SDF97905.1"/>
    </source>
</evidence>
<keyword evidence="1" id="KW-1133">Transmembrane helix</keyword>
<reference evidence="2 3" key="1">
    <citation type="submission" date="2016-10" db="EMBL/GenBank/DDBJ databases">
        <authorList>
            <person name="de Groot N.N."/>
        </authorList>
    </citation>
    <scope>NUCLEOTIDE SEQUENCE [LARGE SCALE GENOMIC DNA]</scope>
    <source>
        <strain evidence="2 3">ATCC BAA-466</strain>
    </source>
</reference>
<evidence type="ECO:0008006" key="4">
    <source>
        <dbReference type="Google" id="ProtNLM"/>
    </source>
</evidence>
<organism evidence="2 3">
    <name type="scientific">Facklamia miroungae</name>
    <dbReference type="NCBI Taxonomy" id="120956"/>
    <lineage>
        <taxon>Bacteria</taxon>
        <taxon>Bacillati</taxon>
        <taxon>Bacillota</taxon>
        <taxon>Bacilli</taxon>
        <taxon>Lactobacillales</taxon>
        <taxon>Aerococcaceae</taxon>
        <taxon>Facklamia</taxon>
    </lineage>
</organism>
<dbReference type="EMBL" id="FNCK01000002">
    <property type="protein sequence ID" value="SDF97905.1"/>
    <property type="molecule type" value="Genomic_DNA"/>
</dbReference>
<dbReference type="Proteomes" id="UP000199708">
    <property type="component" value="Unassembled WGS sequence"/>
</dbReference>
<feature type="transmembrane region" description="Helical" evidence="1">
    <location>
        <begin position="6"/>
        <end position="21"/>
    </location>
</feature>
<keyword evidence="1" id="KW-0472">Membrane</keyword>
<keyword evidence="3" id="KW-1185">Reference proteome</keyword>
<protein>
    <recommendedName>
        <fullName evidence="4">Virus attachment protein p12 family protein</fullName>
    </recommendedName>
</protein>
<evidence type="ECO:0000313" key="3">
    <source>
        <dbReference type="Proteomes" id="UP000199708"/>
    </source>
</evidence>
<dbReference type="RefSeq" id="WP_090289183.1">
    <property type="nucleotide sequence ID" value="NZ_FNCK01000002.1"/>
</dbReference>
<dbReference type="OrthoDB" id="2166359at2"/>
<proteinExistence type="predicted"/>
<gene>
    <name evidence="2" type="ORF">SAMN05421791_10290</name>
</gene>
<accession>A0A1G7QHG3</accession>
<sequence length="81" mass="8957">MNLQTLIILLIILGLLVYFLVKEWHSLKTGRSKCTSCTVSDCPLAGLNVKSPPNTAKCPCETVADRDKTKILKEVNQAKLK</sequence>